<evidence type="ECO:0000313" key="3">
    <source>
        <dbReference type="Proteomes" id="UP000053342"/>
    </source>
</evidence>
<sequence length="502" mass="56013">MHAETQVRQQPNTTTLPLSSQVACALLIIRSKPNQIPIEEHLQHLRSAIVRQEADDSSKSPNLGSLFYWQSAHQASERERLALVDEVAKLEKELEMLQGGSRRASLDVGEPSAFFAGQEQPYRGVNDDTGEAANDKDNTSHPTNFAGAHVDYRQQLLRGIFSLKHNLRLQTPDYAKLSASIRLVTTTIYYGIVPTKPEHTAQRISPDARLGDQLGNVLEDAYPLILQGLSLLQRETCEESQSIISAVPDVVRLFTAILSGLHKSVQDAVAHRKETTDTPGPSSQDRLGRYQNFSVSMDCSKQFRSMSTILTRMVLHLDLSQNAHCEAFEGFLCALLDHMGSLLSLLVFSTPDHEPRSDVGILPPKGLLGTPHSNLEVAIESVKIEGPYVISVLREATDFLQSNMKVMSERSLLLFTTRKMPDDKGLRHAVEERLQKTLLRGVFGDDDATFSGGLCRHHHLIEPDMDSLMNEMKPDANTSEWFIGQLWEHLGWDILSGRDTCY</sequence>
<gene>
    <name evidence="2" type="ORF">PV06_08810</name>
</gene>
<name>A0A0D2BNB7_9EURO</name>
<dbReference type="AlphaFoldDB" id="A0A0D2BNB7"/>
<organism evidence="2 3">
    <name type="scientific">Exophiala oligosperma</name>
    <dbReference type="NCBI Taxonomy" id="215243"/>
    <lineage>
        <taxon>Eukaryota</taxon>
        <taxon>Fungi</taxon>
        <taxon>Dikarya</taxon>
        <taxon>Ascomycota</taxon>
        <taxon>Pezizomycotina</taxon>
        <taxon>Eurotiomycetes</taxon>
        <taxon>Chaetothyriomycetidae</taxon>
        <taxon>Chaetothyriales</taxon>
        <taxon>Herpotrichiellaceae</taxon>
        <taxon>Exophiala</taxon>
    </lineage>
</organism>
<evidence type="ECO:0000256" key="1">
    <source>
        <dbReference type="SAM" id="MobiDB-lite"/>
    </source>
</evidence>
<proteinExistence type="predicted"/>
<dbReference type="VEuPathDB" id="FungiDB:PV06_08810"/>
<accession>A0A0D2BNB7</accession>
<protein>
    <submittedName>
        <fullName evidence="2">Uncharacterized protein</fullName>
    </submittedName>
</protein>
<feature type="region of interest" description="Disordered" evidence="1">
    <location>
        <begin position="120"/>
        <end position="141"/>
    </location>
</feature>
<dbReference type="OrthoDB" id="202825at2759"/>
<reference evidence="2 3" key="1">
    <citation type="submission" date="2015-01" db="EMBL/GenBank/DDBJ databases">
        <title>The Genome Sequence of Exophiala oligosperma CBS72588.</title>
        <authorList>
            <consortium name="The Broad Institute Genomics Platform"/>
            <person name="Cuomo C."/>
            <person name="de Hoog S."/>
            <person name="Gorbushina A."/>
            <person name="Stielow B."/>
            <person name="Teixiera M."/>
            <person name="Abouelleil A."/>
            <person name="Chapman S.B."/>
            <person name="Priest M."/>
            <person name="Young S.K."/>
            <person name="Wortman J."/>
            <person name="Nusbaum C."/>
            <person name="Birren B."/>
        </authorList>
    </citation>
    <scope>NUCLEOTIDE SEQUENCE [LARGE SCALE GENOMIC DNA]</scope>
    <source>
        <strain evidence="2 3">CBS 72588</strain>
    </source>
</reference>
<dbReference type="GeneID" id="27360884"/>
<keyword evidence="3" id="KW-1185">Reference proteome</keyword>
<evidence type="ECO:0000313" key="2">
    <source>
        <dbReference type="EMBL" id="KIW38992.1"/>
    </source>
</evidence>
<dbReference type="RefSeq" id="XP_016259208.1">
    <property type="nucleotide sequence ID" value="XM_016410186.1"/>
</dbReference>
<dbReference type="EMBL" id="KN847340">
    <property type="protein sequence ID" value="KIW38992.1"/>
    <property type="molecule type" value="Genomic_DNA"/>
</dbReference>
<dbReference type="Proteomes" id="UP000053342">
    <property type="component" value="Unassembled WGS sequence"/>
</dbReference>
<dbReference type="STRING" id="215243.A0A0D2BNB7"/>